<dbReference type="Proteomes" id="UP000694050">
    <property type="component" value="Unassembled WGS sequence"/>
</dbReference>
<accession>A0A8J5NP83</accession>
<evidence type="ECO:0000313" key="1">
    <source>
        <dbReference type="EMBL" id="KAG7409181.1"/>
    </source>
</evidence>
<protein>
    <submittedName>
        <fullName evidence="1">Uncharacterized protein</fullName>
    </submittedName>
</protein>
<sequence length="245" mass="28131">MWDDSGRLRGLSLWMMQRTIVTLEKRCHSYGVVHDALTDAAWAIKELQKSYRLLQNLPSGSQLHVVEDRLPFIDLPRFRETNVSYVKAYSFGFVYISVRIQWLRILGVLSMKGLLAKVRIHTDILQELGEMAMLLPGALELSKHESPTSHHHGLMPEVLEVAFIVAESKHVLRGLVAKHPLWVLEVIAWIENMDTGIFTWSMGQDSPLCFRRAFQSFRDVGTTEEDMEVLESVLETSRQRVSELE</sequence>
<evidence type="ECO:0000313" key="2">
    <source>
        <dbReference type="Proteomes" id="UP000694050"/>
    </source>
</evidence>
<organism evidence="1 2">
    <name type="scientific">Fusarium oxysporum f. sp. rapae</name>
    <dbReference type="NCBI Taxonomy" id="485398"/>
    <lineage>
        <taxon>Eukaryota</taxon>
        <taxon>Fungi</taxon>
        <taxon>Dikarya</taxon>
        <taxon>Ascomycota</taxon>
        <taxon>Pezizomycotina</taxon>
        <taxon>Sordariomycetes</taxon>
        <taxon>Hypocreomycetidae</taxon>
        <taxon>Hypocreales</taxon>
        <taxon>Nectriaceae</taxon>
        <taxon>Fusarium</taxon>
        <taxon>Fusarium oxysporum species complex</taxon>
    </lineage>
</organism>
<comment type="caution">
    <text evidence="1">The sequence shown here is derived from an EMBL/GenBank/DDBJ whole genome shotgun (WGS) entry which is preliminary data.</text>
</comment>
<proteinExistence type="predicted"/>
<reference evidence="1" key="1">
    <citation type="submission" date="2021-04" db="EMBL/GenBank/DDBJ databases">
        <title>First draft genome resource for Brassicaceae pathogens Fusarium oxysporum f. sp. raphani and Fusarium oxysporum f. sp. rapae.</title>
        <authorList>
            <person name="Asai S."/>
        </authorList>
    </citation>
    <scope>NUCLEOTIDE SEQUENCE</scope>
    <source>
        <strain evidence="1">Tf1208</strain>
    </source>
</reference>
<dbReference type="EMBL" id="JAELUQ010000008">
    <property type="protein sequence ID" value="KAG7409181.1"/>
    <property type="molecule type" value="Genomic_DNA"/>
</dbReference>
<gene>
    <name evidence="1" type="ORF">Forpe1208_v011582</name>
</gene>
<dbReference type="AlphaFoldDB" id="A0A8J5NP83"/>
<name>A0A8J5NP83_FUSOX</name>